<proteinExistence type="predicted"/>
<protein>
    <submittedName>
        <fullName evidence="1">Uncharacterized protein</fullName>
    </submittedName>
</protein>
<gene>
    <name evidence="1" type="ORF">CRG98_005360</name>
</gene>
<keyword evidence="2" id="KW-1185">Reference proteome</keyword>
<dbReference type="AlphaFoldDB" id="A0A2I0L0L2"/>
<accession>A0A2I0L0L2</accession>
<dbReference type="Proteomes" id="UP000233551">
    <property type="component" value="Unassembled WGS sequence"/>
</dbReference>
<evidence type="ECO:0000313" key="2">
    <source>
        <dbReference type="Proteomes" id="UP000233551"/>
    </source>
</evidence>
<organism evidence="1 2">
    <name type="scientific">Punica granatum</name>
    <name type="common">Pomegranate</name>
    <dbReference type="NCBI Taxonomy" id="22663"/>
    <lineage>
        <taxon>Eukaryota</taxon>
        <taxon>Viridiplantae</taxon>
        <taxon>Streptophyta</taxon>
        <taxon>Embryophyta</taxon>
        <taxon>Tracheophyta</taxon>
        <taxon>Spermatophyta</taxon>
        <taxon>Magnoliopsida</taxon>
        <taxon>eudicotyledons</taxon>
        <taxon>Gunneridae</taxon>
        <taxon>Pentapetalae</taxon>
        <taxon>rosids</taxon>
        <taxon>malvids</taxon>
        <taxon>Myrtales</taxon>
        <taxon>Lythraceae</taxon>
        <taxon>Punica</taxon>
    </lineage>
</organism>
<reference evidence="1 2" key="1">
    <citation type="submission" date="2017-11" db="EMBL/GenBank/DDBJ databases">
        <title>De-novo sequencing of pomegranate (Punica granatum L.) genome.</title>
        <authorList>
            <person name="Akparov Z."/>
            <person name="Amiraslanov A."/>
            <person name="Hajiyeva S."/>
            <person name="Abbasov M."/>
            <person name="Kaur K."/>
            <person name="Hamwieh A."/>
            <person name="Solovyev V."/>
            <person name="Salamov A."/>
            <person name="Braich B."/>
            <person name="Kosarev P."/>
            <person name="Mahmoud A."/>
            <person name="Hajiyev E."/>
            <person name="Babayeva S."/>
            <person name="Izzatullayeva V."/>
            <person name="Mammadov A."/>
            <person name="Mammadov A."/>
            <person name="Sharifova S."/>
            <person name="Ojaghi J."/>
            <person name="Eynullazada K."/>
            <person name="Bayramov B."/>
            <person name="Abdulazimova A."/>
            <person name="Shahmuradov I."/>
        </authorList>
    </citation>
    <scope>NUCLEOTIDE SEQUENCE [LARGE SCALE GENOMIC DNA]</scope>
    <source>
        <strain evidence="2">cv. AG2017</strain>
        <tissue evidence="1">Leaf</tissue>
    </source>
</reference>
<dbReference type="EMBL" id="PGOL01000219">
    <property type="protein sequence ID" value="PKI74239.1"/>
    <property type="molecule type" value="Genomic_DNA"/>
</dbReference>
<name>A0A2I0L0L2_PUNGR</name>
<evidence type="ECO:0000313" key="1">
    <source>
        <dbReference type="EMBL" id="PKI74239.1"/>
    </source>
</evidence>
<sequence length="129" mass="14875">MESMYSNQVWDLIVAFEGIKLIQYKWVYKRKRGVDGKVETFKARHGVVLSQDQNPKTLEEVEQMRKFPYDSAVGSFMGCTDPNFVSLGPSCGRMIARLESIHLSRRHMTDTCEKEFITRRSSVGEFPGF</sequence>
<comment type="caution">
    <text evidence="1">The sequence shown here is derived from an EMBL/GenBank/DDBJ whole genome shotgun (WGS) entry which is preliminary data.</text>
</comment>